<reference evidence="3 4" key="1">
    <citation type="journal article" date="2019" name="Int. J. Syst. Evol. Microbiol.">
        <title>The Global Catalogue of Microorganisms (GCM) 10K type strain sequencing project: providing services to taxonomists for standard genome sequencing and annotation.</title>
        <authorList>
            <consortium name="The Broad Institute Genomics Platform"/>
            <consortium name="The Broad Institute Genome Sequencing Center for Infectious Disease"/>
            <person name="Wu L."/>
            <person name="Ma J."/>
        </authorList>
    </citation>
    <scope>NUCLEOTIDE SEQUENCE [LARGE SCALE GENOMIC DNA]</scope>
    <source>
        <strain evidence="3 4">WLHS5</strain>
    </source>
</reference>
<gene>
    <name evidence="3" type="ORF">ACFO5R_14170</name>
</gene>
<evidence type="ECO:0000313" key="3">
    <source>
        <dbReference type="EMBL" id="MFC4543071.1"/>
    </source>
</evidence>
<name>A0ABD5PRF1_9EURY</name>
<keyword evidence="2" id="KW-0812">Transmembrane</keyword>
<dbReference type="EMBL" id="JBHSFA010000007">
    <property type="protein sequence ID" value="MFC4543071.1"/>
    <property type="molecule type" value="Genomic_DNA"/>
</dbReference>
<comment type="caution">
    <text evidence="3">The sequence shown here is derived from an EMBL/GenBank/DDBJ whole genome shotgun (WGS) entry which is preliminary data.</text>
</comment>
<organism evidence="3 4">
    <name type="scientific">Halosolutus amylolyticus</name>
    <dbReference type="NCBI Taxonomy" id="2932267"/>
    <lineage>
        <taxon>Archaea</taxon>
        <taxon>Methanobacteriati</taxon>
        <taxon>Methanobacteriota</taxon>
        <taxon>Stenosarchaea group</taxon>
        <taxon>Halobacteria</taxon>
        <taxon>Halobacteriales</taxon>
        <taxon>Natrialbaceae</taxon>
        <taxon>Halosolutus</taxon>
    </lineage>
</organism>
<dbReference type="RefSeq" id="WP_250140242.1">
    <property type="nucleotide sequence ID" value="NZ_JALIQP010000002.1"/>
</dbReference>
<proteinExistence type="predicted"/>
<keyword evidence="2" id="KW-0472">Membrane</keyword>
<keyword evidence="4" id="KW-1185">Reference proteome</keyword>
<evidence type="ECO:0000256" key="1">
    <source>
        <dbReference type="SAM" id="MobiDB-lite"/>
    </source>
</evidence>
<keyword evidence="2" id="KW-1133">Transmembrane helix</keyword>
<sequence>MNSDTDDDSWRRRELLFRQAMKDKNLLYKTYSRYYRAHHITTKAGWISTGLTAIIGAVLLYVITSATFNLPVISGYLQGTDDVLAILLLIVSLIDAFYSPEARSIRYYRAGQDLQELHDEYENFVNLAIADPGRNIDMLAEEFEQLHKRRHSLNKSVPQLSGIWHSMVKMDQHGYRTLIPFVPSKQELSVRSLIESKLSSENEGRSSPKKQWEETLSEKVNGFKQKETVNQN</sequence>
<dbReference type="AlphaFoldDB" id="A0ABD5PRF1"/>
<evidence type="ECO:0008006" key="5">
    <source>
        <dbReference type="Google" id="ProtNLM"/>
    </source>
</evidence>
<accession>A0ABD5PRF1</accession>
<dbReference type="Proteomes" id="UP001595898">
    <property type="component" value="Unassembled WGS sequence"/>
</dbReference>
<feature type="compositionally biased region" description="Basic and acidic residues" evidence="1">
    <location>
        <begin position="198"/>
        <end position="217"/>
    </location>
</feature>
<feature type="transmembrane region" description="Helical" evidence="2">
    <location>
        <begin position="44"/>
        <end position="63"/>
    </location>
</feature>
<feature type="region of interest" description="Disordered" evidence="1">
    <location>
        <begin position="196"/>
        <end position="232"/>
    </location>
</feature>
<evidence type="ECO:0000256" key="2">
    <source>
        <dbReference type="SAM" id="Phobius"/>
    </source>
</evidence>
<evidence type="ECO:0000313" key="4">
    <source>
        <dbReference type="Proteomes" id="UP001595898"/>
    </source>
</evidence>
<protein>
    <recommendedName>
        <fullName evidence="5">SMODS and SLOG-associating 2TM effector domain-containing protein</fullName>
    </recommendedName>
</protein>
<feature type="transmembrane region" description="Helical" evidence="2">
    <location>
        <begin position="83"/>
        <end position="99"/>
    </location>
</feature>